<name>A0A2A6LPP2_RHIFR</name>
<dbReference type="InterPro" id="IPR011990">
    <property type="entry name" value="TPR-like_helical_dom_sf"/>
</dbReference>
<organism evidence="5 6">
    <name type="scientific">Rhizobium fredii</name>
    <name type="common">Sinorhizobium fredii</name>
    <dbReference type="NCBI Taxonomy" id="380"/>
    <lineage>
        <taxon>Bacteria</taxon>
        <taxon>Pseudomonadati</taxon>
        <taxon>Pseudomonadota</taxon>
        <taxon>Alphaproteobacteria</taxon>
        <taxon>Hyphomicrobiales</taxon>
        <taxon>Rhizobiaceae</taxon>
        <taxon>Sinorhizobium/Ensifer group</taxon>
        <taxon>Sinorhizobium</taxon>
    </lineage>
</organism>
<dbReference type="GO" id="GO:0005737">
    <property type="term" value="C:cytoplasm"/>
    <property type="evidence" value="ECO:0007669"/>
    <property type="project" value="TreeGrafter"/>
</dbReference>
<dbReference type="CDD" id="cd07302">
    <property type="entry name" value="CHD"/>
    <property type="match status" value="1"/>
</dbReference>
<dbReference type="PROSITE" id="PS50105">
    <property type="entry name" value="SAM_DOMAIN"/>
    <property type="match status" value="1"/>
</dbReference>
<dbReference type="PANTHER" id="PTHR16305">
    <property type="entry name" value="TESTICULAR SOLUBLE ADENYLYL CYCLASE"/>
    <property type="match status" value="1"/>
</dbReference>
<evidence type="ECO:0000256" key="1">
    <source>
        <dbReference type="ARBA" id="ARBA00022741"/>
    </source>
</evidence>
<dbReference type="InterPro" id="IPR001054">
    <property type="entry name" value="A/G_cyclase"/>
</dbReference>
<evidence type="ECO:0000259" key="3">
    <source>
        <dbReference type="PROSITE" id="PS50105"/>
    </source>
</evidence>
<feature type="domain" description="SAM" evidence="3">
    <location>
        <begin position="12"/>
        <end position="75"/>
    </location>
</feature>
<dbReference type="SUPFAM" id="SSF47769">
    <property type="entry name" value="SAM/Pointed domain"/>
    <property type="match status" value="1"/>
</dbReference>
<dbReference type="SUPFAM" id="SSF55073">
    <property type="entry name" value="Nucleotide cyclase"/>
    <property type="match status" value="1"/>
</dbReference>
<dbReference type="Gene3D" id="1.25.40.10">
    <property type="entry name" value="Tetratricopeptide repeat domain"/>
    <property type="match status" value="1"/>
</dbReference>
<dbReference type="PROSITE" id="PS50125">
    <property type="entry name" value="GUANYLATE_CYCLASE_2"/>
    <property type="match status" value="1"/>
</dbReference>
<dbReference type="SMART" id="SM00044">
    <property type="entry name" value="CYCc"/>
    <property type="match status" value="1"/>
</dbReference>
<reference evidence="5 6" key="1">
    <citation type="submission" date="2017-09" db="EMBL/GenBank/DDBJ databases">
        <title>Comparative genomics of rhizobia isolated from Phaseolus vulgaris in China.</title>
        <authorList>
            <person name="Tong W."/>
        </authorList>
    </citation>
    <scope>NUCLEOTIDE SEQUENCE [LARGE SCALE GENOMIC DNA]</scope>
    <source>
        <strain evidence="5 6">PCH1</strain>
    </source>
</reference>
<dbReference type="Gene3D" id="3.30.70.1230">
    <property type="entry name" value="Nucleotide cyclase"/>
    <property type="match status" value="1"/>
</dbReference>
<dbReference type="GO" id="GO:0009190">
    <property type="term" value="P:cyclic nucleotide biosynthetic process"/>
    <property type="evidence" value="ECO:0007669"/>
    <property type="project" value="InterPro"/>
</dbReference>
<dbReference type="SUPFAM" id="SSF52540">
    <property type="entry name" value="P-loop containing nucleoside triphosphate hydrolases"/>
    <property type="match status" value="1"/>
</dbReference>
<proteinExistence type="predicted"/>
<feature type="domain" description="Guanylate cyclase" evidence="4">
    <location>
        <begin position="95"/>
        <end position="224"/>
    </location>
</feature>
<dbReference type="SMART" id="SM00454">
    <property type="entry name" value="SAM"/>
    <property type="match status" value="1"/>
</dbReference>
<evidence type="ECO:0000313" key="6">
    <source>
        <dbReference type="Proteomes" id="UP000220353"/>
    </source>
</evidence>
<sequence length="1128" mass="122699">MGIGQPVRSCNGDVVSIRAWLLGLGLGQYEPAFCDNDIDASLLPTLTDGDLRELGVVSLGHRKQLLAAIAELHRPANGPSAVASAMGQAERRQLTIMFVDLVGSTALSSRLDPEDMRQVLRAYQNAVMGEIARGGGHLAKLMGDGVLAYFGWPRANEDDAERAVQAGLTIVQAVKQLSTPFGEPLAARVGIATGLVIVGDLIGDGAAREEAVVGETPNLAARLQEVASCGTVVIAAGTRRLLGDAFDLRDLGPIRLKGFNQPVSGFVVLRPHLSESRFEARQSGRATPMVGRDQELALVLRRWRQSIMGDGKAVLLVGEAGIGKSRLVQALLDRVAADAHIALRYQCSPHYTGTPLWPVVQQLLLAAGFGHDDGDEQKLNKLETLLRRGVKDISEAAPLIASLLGIEAGSRYLPLDISPQQRRTRTQMALIQQLLGRERQKPVLMVVEDLHWIDPTTLELIGQILDRVVGARVLMLLTTRPDNQPHLGEHPHMTRLALNRLDRRQAEAIVARLSGSSSLPPAVLREIAARSDGVPLFIEELTKAVLETGMTAPGTVPASLYASLLARLDRVPGVREVAQVAACIGREFGFQLLSAVSPLPVAELQTALERLVEAELVFRHGTPTEANYAFKHALVRDTAHESLLKANRREIHAKIVRVLETRFPETVEREPELLARHCGEAKLLDEAVDYWQRAGQQALRRSALVEAIAHLRMGLDVLGSLPPGPERLRRELVLQLALGHSWLHARGFAAAETGSTYARAHELCLELDDVPELPQALYGRCAHHVHRGELNAALKLARDLLSAGEQRGDGSATVAGHRMVGVTLCLLGRLGESRAHLEAGARLYDPERDRTSAFTYASDSRVMCLVWLSQVLVMLGYPEQGAARHNEALRHAGDLSQANTSALAFSWGCMTLQLLHDVPNALEESTAAVALAAELGFPLYQALGDVVHGWAVAGNGQLEEGIALMQRGFDDYRATEAEALSPYFLCLRAELTVQTQQAAAGLNLVAAGLEKIDRTQTRWIEAELYRVRGELLRALPKADSPEAEACFYQALGVADEQNARLWQLRCATSLARMWNDEGRLSDACDLLSPIYGWFTEGFDRPDLVEAKSLLDEFGGAIRRHPEAETGSQ</sequence>
<dbReference type="InterPro" id="IPR027417">
    <property type="entry name" value="P-loop_NTPase"/>
</dbReference>
<gene>
    <name evidence="5" type="ORF">CO661_31270</name>
</gene>
<dbReference type="InterPro" id="IPR013761">
    <property type="entry name" value="SAM/pointed_sf"/>
</dbReference>
<accession>A0A2A6LPP2</accession>
<dbReference type="AlphaFoldDB" id="A0A2A6LPP2"/>
<dbReference type="PANTHER" id="PTHR16305:SF28">
    <property type="entry name" value="GUANYLATE CYCLASE DOMAIN-CONTAINING PROTEIN"/>
    <property type="match status" value="1"/>
</dbReference>
<dbReference type="Pfam" id="PF00536">
    <property type="entry name" value="SAM_1"/>
    <property type="match status" value="1"/>
</dbReference>
<protein>
    <submittedName>
        <fullName evidence="5">Adenylate cyclase</fullName>
    </submittedName>
</protein>
<evidence type="ECO:0000259" key="4">
    <source>
        <dbReference type="PROSITE" id="PS50125"/>
    </source>
</evidence>
<dbReference type="InterPro" id="IPR041664">
    <property type="entry name" value="AAA_16"/>
</dbReference>
<dbReference type="EMBL" id="NWTC01000042">
    <property type="protein sequence ID" value="PDT44079.1"/>
    <property type="molecule type" value="Genomic_DNA"/>
</dbReference>
<evidence type="ECO:0000313" key="5">
    <source>
        <dbReference type="EMBL" id="PDT44079.1"/>
    </source>
</evidence>
<keyword evidence="1" id="KW-0547">Nucleotide-binding</keyword>
<comment type="caution">
    <text evidence="5">The sequence shown here is derived from an EMBL/GenBank/DDBJ whole genome shotgun (WGS) entry which is preliminary data.</text>
</comment>
<evidence type="ECO:0000256" key="2">
    <source>
        <dbReference type="ARBA" id="ARBA00022840"/>
    </source>
</evidence>
<dbReference type="Pfam" id="PF00211">
    <property type="entry name" value="Guanylate_cyc"/>
    <property type="match status" value="1"/>
</dbReference>
<dbReference type="GO" id="GO:0004016">
    <property type="term" value="F:adenylate cyclase activity"/>
    <property type="evidence" value="ECO:0007669"/>
    <property type="project" value="UniProtKB-ARBA"/>
</dbReference>
<dbReference type="Proteomes" id="UP000220353">
    <property type="component" value="Unassembled WGS sequence"/>
</dbReference>
<keyword evidence="2" id="KW-0067">ATP-binding</keyword>
<dbReference type="InterPro" id="IPR001660">
    <property type="entry name" value="SAM"/>
</dbReference>
<dbReference type="GO" id="GO:0005524">
    <property type="term" value="F:ATP binding"/>
    <property type="evidence" value="ECO:0007669"/>
    <property type="project" value="UniProtKB-KW"/>
</dbReference>
<dbReference type="CDD" id="cd09487">
    <property type="entry name" value="SAM_superfamily"/>
    <property type="match status" value="1"/>
</dbReference>
<dbReference type="Pfam" id="PF13191">
    <property type="entry name" value="AAA_16"/>
    <property type="match status" value="1"/>
</dbReference>
<dbReference type="Gene3D" id="3.40.50.300">
    <property type="entry name" value="P-loop containing nucleotide triphosphate hydrolases"/>
    <property type="match status" value="1"/>
</dbReference>
<dbReference type="SUPFAM" id="SSF48452">
    <property type="entry name" value="TPR-like"/>
    <property type="match status" value="1"/>
</dbReference>
<dbReference type="GO" id="GO:0035556">
    <property type="term" value="P:intracellular signal transduction"/>
    <property type="evidence" value="ECO:0007669"/>
    <property type="project" value="InterPro"/>
</dbReference>
<dbReference type="InterPro" id="IPR029787">
    <property type="entry name" value="Nucleotide_cyclase"/>
</dbReference>
<dbReference type="Gene3D" id="1.10.150.50">
    <property type="entry name" value="Transcription Factor, Ets-1"/>
    <property type="match status" value="1"/>
</dbReference>